<evidence type="ECO:0000256" key="10">
    <source>
        <dbReference type="RuleBase" id="RU003651"/>
    </source>
</evidence>
<dbReference type="GO" id="GO:0004222">
    <property type="term" value="F:metalloendopeptidase activity"/>
    <property type="evidence" value="ECO:0007669"/>
    <property type="project" value="InterPro"/>
</dbReference>
<dbReference type="Proteomes" id="UP000694417">
    <property type="component" value="Unplaced"/>
</dbReference>
<name>A0A8D2H9G9_UROPR</name>
<dbReference type="GO" id="GO:0007005">
    <property type="term" value="P:mitochondrion organization"/>
    <property type="evidence" value="ECO:0007669"/>
    <property type="project" value="TreeGrafter"/>
</dbReference>
<dbReference type="InterPro" id="IPR003959">
    <property type="entry name" value="ATPase_AAA_core"/>
</dbReference>
<dbReference type="SMART" id="SM00382">
    <property type="entry name" value="AAA"/>
    <property type="match status" value="1"/>
</dbReference>
<dbReference type="PANTHER" id="PTHR23076">
    <property type="entry name" value="METALLOPROTEASE M41 FTSH"/>
    <property type="match status" value="1"/>
</dbReference>
<keyword evidence="7" id="KW-0378">Hydrolase</keyword>
<dbReference type="AlphaFoldDB" id="A0A8D2H9G9"/>
<dbReference type="SUPFAM" id="SSF52540">
    <property type="entry name" value="P-loop containing nucleoside triphosphate hydrolases"/>
    <property type="match status" value="1"/>
</dbReference>
<keyword evidence="4" id="KW-0645">Protease</keyword>
<comment type="subcellular location">
    <subcellularLocation>
        <location evidence="3">Membrane</location>
    </subcellularLocation>
    <subcellularLocation>
        <location evidence="2">Mitochondrion</location>
    </subcellularLocation>
</comment>
<evidence type="ECO:0000313" key="12">
    <source>
        <dbReference type="Ensembl" id="ENSUPAP00010010564.1"/>
    </source>
</evidence>
<comment type="similarity">
    <text evidence="10">Belongs to the AAA ATPase family.</text>
</comment>
<keyword evidence="9" id="KW-0472">Membrane</keyword>
<accession>A0A8D2H9G9</accession>
<dbReference type="GeneTree" id="ENSGT00550000074836"/>
<keyword evidence="6" id="KW-1133">Transmembrane helix</keyword>
<keyword evidence="8" id="KW-0496">Mitochondrion</keyword>
<evidence type="ECO:0000256" key="3">
    <source>
        <dbReference type="ARBA" id="ARBA00004370"/>
    </source>
</evidence>
<proteinExistence type="inferred from homology"/>
<dbReference type="GO" id="GO:0006515">
    <property type="term" value="P:protein quality control for misfolded or incompletely synthesized proteins"/>
    <property type="evidence" value="ECO:0007669"/>
    <property type="project" value="TreeGrafter"/>
</dbReference>
<dbReference type="CDD" id="cd19501">
    <property type="entry name" value="RecA-like_FtsH"/>
    <property type="match status" value="1"/>
</dbReference>
<evidence type="ECO:0000256" key="6">
    <source>
        <dbReference type="ARBA" id="ARBA00022989"/>
    </source>
</evidence>
<dbReference type="SUPFAM" id="SSF140990">
    <property type="entry name" value="FtsH protease domain-like"/>
    <property type="match status" value="1"/>
</dbReference>
<dbReference type="PROSITE" id="PS00674">
    <property type="entry name" value="AAA"/>
    <property type="match status" value="1"/>
</dbReference>
<reference evidence="12" key="2">
    <citation type="submission" date="2025-09" db="UniProtKB">
        <authorList>
            <consortium name="Ensembl"/>
        </authorList>
    </citation>
    <scope>IDENTIFICATION</scope>
</reference>
<dbReference type="GO" id="GO:0051604">
    <property type="term" value="P:protein maturation"/>
    <property type="evidence" value="ECO:0007669"/>
    <property type="project" value="UniProtKB-ARBA"/>
</dbReference>
<reference evidence="12" key="1">
    <citation type="submission" date="2025-08" db="UniProtKB">
        <authorList>
            <consortium name="Ensembl"/>
        </authorList>
    </citation>
    <scope>IDENTIFICATION</scope>
</reference>
<keyword evidence="7" id="KW-0482">Metalloprotease</keyword>
<comment type="cofactor">
    <cofactor evidence="1">
        <name>Zn(2+)</name>
        <dbReference type="ChEBI" id="CHEBI:29105"/>
    </cofactor>
</comment>
<evidence type="ECO:0000256" key="7">
    <source>
        <dbReference type="ARBA" id="ARBA00023049"/>
    </source>
</evidence>
<evidence type="ECO:0000256" key="5">
    <source>
        <dbReference type="ARBA" id="ARBA00022692"/>
    </source>
</evidence>
<keyword evidence="10" id="KW-0067">ATP-binding</keyword>
<evidence type="ECO:0000256" key="8">
    <source>
        <dbReference type="ARBA" id="ARBA00023128"/>
    </source>
</evidence>
<dbReference type="FunFam" id="3.40.50.300:FF:000195">
    <property type="entry name" value="ATP-dependent zinc metalloprotease FTSH 11"/>
    <property type="match status" value="1"/>
</dbReference>
<sequence length="663" mass="74580">MFSLTSTVQPQVTVPLSHLISAFHSPKTISVSLSTSVSQNQHRDVVPEHEALSNEPSLNLRDLGLSELKIGQIDQLVENLLPGFYKGKNISSHWHTSHVSAHSFFENKYGYLDMFSTLRSSCLYRQHRRTLQSICSDLHYWPVFIQSRGFKTLKSRTRRLQSTSERLAETQNIAPSFVKGFLLRDRGSDVESLDKLMKTKNIPEAHQDAFKTGFAEGFLKAQALTQKTNDSLRRTRLILFVLLLFGIYGLLKNPFLSVRFRTTTGLDSAVDPVQMKNVTFEHVKGVEEAKQELQEVVEFLKNPQKFTVLGGKLPKGILLVGPPGTGKTLLARAVAGEADVPFYYASGSEFDEMFVGVGASRIRNLFREAKANAPCVIFIDELDSVGGKRIESPMHPYSRQTINQLLAEMDGFKPNEGVIIIGATNFPEALDNALIRPGRFDMQVTVPRPDVKGRTEILKWYLNKIKFDKWPERRSVEIDNKNKTITAYHESGHAIIAYYTKDAMPINKATIMPRGPTLGHVSLLPENDRWNETRAQLLAQMDVSMGGRVAEELIFGTDHITTGASSDFDNATKIAKRMVTKFGMSEKLGVMTYSDTGKLSPETQSAIEQEIRILLRESYERAKHILKTHAKEHKNLAEALLTYETLDAKEIQIVLEGKKLEVR</sequence>
<organism evidence="12 13">
    <name type="scientific">Urocitellus parryii</name>
    <name type="common">Arctic ground squirrel</name>
    <name type="synonym">Spermophilus parryii</name>
    <dbReference type="NCBI Taxonomy" id="9999"/>
    <lineage>
        <taxon>Eukaryota</taxon>
        <taxon>Metazoa</taxon>
        <taxon>Chordata</taxon>
        <taxon>Craniata</taxon>
        <taxon>Vertebrata</taxon>
        <taxon>Euteleostomi</taxon>
        <taxon>Mammalia</taxon>
        <taxon>Eutheria</taxon>
        <taxon>Euarchontoglires</taxon>
        <taxon>Glires</taxon>
        <taxon>Rodentia</taxon>
        <taxon>Sciuromorpha</taxon>
        <taxon>Sciuridae</taxon>
        <taxon>Xerinae</taxon>
        <taxon>Marmotini</taxon>
        <taxon>Urocitellus</taxon>
    </lineage>
</organism>
<dbReference type="InterPro" id="IPR000642">
    <property type="entry name" value="Peptidase_M41"/>
</dbReference>
<evidence type="ECO:0000256" key="1">
    <source>
        <dbReference type="ARBA" id="ARBA00001947"/>
    </source>
</evidence>
<dbReference type="GO" id="GO:0005743">
    <property type="term" value="C:mitochondrial inner membrane"/>
    <property type="evidence" value="ECO:0007669"/>
    <property type="project" value="TreeGrafter"/>
</dbReference>
<dbReference type="Pfam" id="PF01434">
    <property type="entry name" value="Peptidase_M41"/>
    <property type="match status" value="1"/>
</dbReference>
<dbReference type="Ensembl" id="ENSUPAT00010012143.1">
    <property type="protein sequence ID" value="ENSUPAP00010010564.1"/>
    <property type="gene ID" value="ENSUPAG00010008503.1"/>
</dbReference>
<evidence type="ECO:0000259" key="11">
    <source>
        <dbReference type="SMART" id="SM00382"/>
    </source>
</evidence>
<dbReference type="InterPro" id="IPR003960">
    <property type="entry name" value="ATPase_AAA_CS"/>
</dbReference>
<gene>
    <name evidence="12" type="primary">YME1L1</name>
</gene>
<dbReference type="PANTHER" id="PTHR23076:SF97">
    <property type="entry name" value="ATP-DEPENDENT ZINC METALLOPROTEASE YME1L1"/>
    <property type="match status" value="1"/>
</dbReference>
<dbReference type="Gene3D" id="3.40.50.300">
    <property type="entry name" value="P-loop containing nucleotide triphosphate hydrolases"/>
    <property type="match status" value="1"/>
</dbReference>
<protein>
    <submittedName>
        <fullName evidence="12">YME1 like 1 ATPase</fullName>
    </submittedName>
</protein>
<keyword evidence="13" id="KW-1185">Reference proteome</keyword>
<dbReference type="InterPro" id="IPR037219">
    <property type="entry name" value="Peptidase_M41-like"/>
</dbReference>
<feature type="domain" description="AAA+ ATPase" evidence="11">
    <location>
        <begin position="313"/>
        <end position="450"/>
    </location>
</feature>
<dbReference type="FunFam" id="1.20.58.760:FF:000002">
    <property type="entry name" value="ATP-dependent zinc metalloprotease FtsH"/>
    <property type="match status" value="1"/>
</dbReference>
<keyword evidence="5" id="KW-0812">Transmembrane</keyword>
<dbReference type="GO" id="GO:0005524">
    <property type="term" value="F:ATP binding"/>
    <property type="evidence" value="ECO:0007669"/>
    <property type="project" value="UniProtKB-KW"/>
</dbReference>
<dbReference type="InterPro" id="IPR003593">
    <property type="entry name" value="AAA+_ATPase"/>
</dbReference>
<evidence type="ECO:0000313" key="13">
    <source>
        <dbReference type="Proteomes" id="UP000694417"/>
    </source>
</evidence>
<evidence type="ECO:0000256" key="2">
    <source>
        <dbReference type="ARBA" id="ARBA00004173"/>
    </source>
</evidence>
<dbReference type="Gene3D" id="1.20.58.760">
    <property type="entry name" value="Peptidase M41"/>
    <property type="match status" value="1"/>
</dbReference>
<evidence type="ECO:0000256" key="4">
    <source>
        <dbReference type="ARBA" id="ARBA00022670"/>
    </source>
</evidence>
<evidence type="ECO:0000256" key="9">
    <source>
        <dbReference type="ARBA" id="ARBA00023136"/>
    </source>
</evidence>
<dbReference type="Pfam" id="PF00004">
    <property type="entry name" value="AAA"/>
    <property type="match status" value="1"/>
</dbReference>
<dbReference type="GO" id="GO:0016887">
    <property type="term" value="F:ATP hydrolysis activity"/>
    <property type="evidence" value="ECO:0007669"/>
    <property type="project" value="InterPro"/>
</dbReference>
<dbReference type="GO" id="GO:0004176">
    <property type="term" value="F:ATP-dependent peptidase activity"/>
    <property type="evidence" value="ECO:0007669"/>
    <property type="project" value="InterPro"/>
</dbReference>
<keyword evidence="10" id="KW-0547">Nucleotide-binding</keyword>
<dbReference type="InterPro" id="IPR027417">
    <property type="entry name" value="P-loop_NTPase"/>
</dbReference>